<keyword evidence="5" id="KW-1185">Reference proteome</keyword>
<feature type="transmembrane region" description="Helical" evidence="3">
    <location>
        <begin position="541"/>
        <end position="558"/>
    </location>
</feature>
<protein>
    <recommendedName>
        <fullName evidence="6">Integral membrane protein</fullName>
    </recommendedName>
</protein>
<dbReference type="EMBL" id="JAATEN010000008">
    <property type="protein sequence ID" value="NJQ01488.1"/>
    <property type="molecule type" value="Genomic_DNA"/>
</dbReference>
<feature type="transmembrane region" description="Helical" evidence="3">
    <location>
        <begin position="120"/>
        <end position="139"/>
    </location>
</feature>
<evidence type="ECO:0000256" key="3">
    <source>
        <dbReference type="SAM" id="Phobius"/>
    </source>
</evidence>
<sequence length="1079" mass="104930">MEPPMEKAPPRGPGADAGPEAEIREIDHALARLEQDRARLLARRSVLLELLTRGGAPPVPPRVADGPRGAGPRPDTGPRAAARPETDAPAVRTVLLGLGGLLLAVAVTAFTVLSWGRLGIGGRSLVLGVLTAGALAAPVPLLRRSLAATAEVIACLGLLLLVLDAYALRRLAFPGADATACAALASAVLAVVWAGYARLLTARAPVGGRGPEGTAETGRAGAAGGGGPTAGRRRPPGVHPGVPTRGPAAAMAAAAMTSGEASDGTSADGARRMRLVPALALLPAQFTLVLWAAAVQAGPFGVAAALLGTAALDTAVLRLPGSAPRRTATVLGLLTGGPGLLGAVGLSLSATGPAGAARAALLLCGAAVLLRWAVRRPAAERAGAPAPPAPGTDSSSTPPPPAAAGGSHGSGASAPTPPVHPGMYAAPAAPGTTTGSGPRSTAPAPAASGPAPGTGTPGAVPGPRLPGPARDHPGDGVRDGTESVRGGGTGEGSGTRRAAGAPPAPSTAAPAAAAAAALSGLALVAAGGGILRVFLPGPLALAGYALCGALLPVVVRLFTRRAVGAGTLVAAALTQAAAVVAVAPATVAALLAPVGWLTAVGTGAPDGARAALAPGLSWPGTPAVPLVLAVAAAALATAGWLVSGSPAAGGPGPGWRGRGTLPAPRREGGPREGERRADGHQVTAPREGGGRADGGREGDPRQAGVRNAAAAGATALTAAAAAVLPVTLDLPYAVAVLLLAAQAAVALVAAGSVGSHVVSRTALACAVAVAVTAGCWGLAERPVTQGVAVALLSAFAVAALTSPAADRLRRPVTSSAAVVSAAVLVTAIGAGAGATAHRTAFAVLAMAAVAQGLAARVRRQPAGVPLEVTGAVVAVGALCLAATGPAAVLATALALAGVAAAGCALRPDRRRVAGAAATALLVLSAWVRLASLGVGAPEAYTLPVTVPALAVGLLRRRRDPGASSWTAYGPGLTVTLLPGLVAAWGDDGRTRPLLLGLAALALTLLGARRRLGAPLLLGGGVLALLALHELTPYLAQLAGAVPRWLPPALAGLVLLGTGATYERRLRDARRIRDLLHRLR</sequence>
<comment type="caution">
    <text evidence="4">The sequence shown here is derived from an EMBL/GenBank/DDBJ whole genome shotgun (WGS) entry which is preliminary data.</text>
</comment>
<gene>
    <name evidence="4" type="ORF">HCK00_13375</name>
</gene>
<keyword evidence="3" id="KW-1133">Transmembrane helix</keyword>
<feature type="transmembrane region" description="Helical" evidence="3">
    <location>
        <begin position="356"/>
        <end position="374"/>
    </location>
</feature>
<feature type="transmembrane region" description="Helical" evidence="3">
    <location>
        <begin position="966"/>
        <end position="984"/>
    </location>
</feature>
<feature type="transmembrane region" description="Helical" evidence="3">
    <location>
        <begin position="785"/>
        <end position="804"/>
    </location>
</feature>
<feature type="compositionally biased region" description="Low complexity" evidence="2">
    <location>
        <begin position="425"/>
        <end position="462"/>
    </location>
</feature>
<evidence type="ECO:0000313" key="5">
    <source>
        <dbReference type="Proteomes" id="UP000695264"/>
    </source>
</evidence>
<dbReference type="RefSeq" id="WP_168102096.1">
    <property type="nucleotide sequence ID" value="NZ_JAATEN010000008.1"/>
</dbReference>
<dbReference type="NCBIfam" id="NF047321">
    <property type="entry name" value="SCO7613_CTERM"/>
    <property type="match status" value="1"/>
</dbReference>
<evidence type="ECO:0000256" key="2">
    <source>
        <dbReference type="SAM" id="MobiDB-lite"/>
    </source>
</evidence>
<keyword evidence="3" id="KW-0472">Membrane</keyword>
<feature type="transmembrane region" description="Helical" evidence="3">
    <location>
        <begin position="864"/>
        <end position="883"/>
    </location>
</feature>
<feature type="compositionally biased region" description="Basic and acidic residues" evidence="2">
    <location>
        <begin position="688"/>
        <end position="700"/>
    </location>
</feature>
<feature type="transmembrane region" description="Helical" evidence="3">
    <location>
        <begin position="762"/>
        <end position="779"/>
    </location>
</feature>
<feature type="transmembrane region" description="Helical" evidence="3">
    <location>
        <begin position="935"/>
        <end position="954"/>
    </location>
</feature>
<feature type="compositionally biased region" description="Gly residues" evidence="2">
    <location>
        <begin position="647"/>
        <end position="657"/>
    </location>
</feature>
<reference evidence="4 5" key="1">
    <citation type="submission" date="2020-03" db="EMBL/GenBank/DDBJ databases">
        <title>WGS of actinomycetes isolated from Thailand.</title>
        <authorList>
            <person name="Thawai C."/>
        </authorList>
    </citation>
    <scope>NUCLEOTIDE SEQUENCE [LARGE SCALE GENOMIC DNA]</scope>
    <source>
        <strain evidence="4 5">PLAI 1-29</strain>
    </source>
</reference>
<feature type="compositionally biased region" description="Low complexity" evidence="2">
    <location>
        <begin position="495"/>
        <end position="507"/>
    </location>
</feature>
<feature type="compositionally biased region" description="Basic and acidic residues" evidence="2">
    <location>
        <begin position="664"/>
        <end position="679"/>
    </location>
</feature>
<feature type="region of interest" description="Disordered" evidence="2">
    <location>
        <begin position="381"/>
        <end position="507"/>
    </location>
</feature>
<feature type="transmembrane region" description="Helical" evidence="3">
    <location>
        <begin position="730"/>
        <end position="750"/>
    </location>
</feature>
<dbReference type="InterPro" id="IPR058062">
    <property type="entry name" value="SCO7613_C"/>
</dbReference>
<feature type="region of interest" description="Disordered" evidence="2">
    <location>
        <begin position="646"/>
        <end position="706"/>
    </location>
</feature>
<feature type="transmembrane region" description="Helical" evidence="3">
    <location>
        <begin position="173"/>
        <end position="196"/>
    </location>
</feature>
<feature type="transmembrane region" description="Helical" evidence="3">
    <location>
        <begin position="1014"/>
        <end position="1035"/>
    </location>
</feature>
<feature type="transmembrane region" description="Helical" evidence="3">
    <location>
        <begin position="331"/>
        <end position="350"/>
    </location>
</feature>
<accession>A0ABX1BYU6</accession>
<feature type="transmembrane region" description="Helical" evidence="3">
    <location>
        <begin position="705"/>
        <end position="724"/>
    </location>
</feature>
<feature type="transmembrane region" description="Helical" evidence="3">
    <location>
        <begin position="623"/>
        <end position="642"/>
    </location>
</feature>
<feature type="region of interest" description="Disordered" evidence="2">
    <location>
        <begin position="1"/>
        <end position="20"/>
    </location>
</feature>
<feature type="region of interest" description="Disordered" evidence="2">
    <location>
        <begin position="207"/>
        <end position="246"/>
    </location>
</feature>
<keyword evidence="3" id="KW-0812">Transmembrane</keyword>
<feature type="compositionally biased region" description="Basic and acidic residues" evidence="2">
    <location>
        <begin position="469"/>
        <end position="482"/>
    </location>
</feature>
<feature type="transmembrane region" description="Helical" evidence="3">
    <location>
        <begin position="511"/>
        <end position="535"/>
    </location>
</feature>
<evidence type="ECO:0008006" key="6">
    <source>
        <dbReference type="Google" id="ProtNLM"/>
    </source>
</evidence>
<proteinExistence type="predicted"/>
<feature type="transmembrane region" description="Helical" evidence="3">
    <location>
        <begin position="300"/>
        <end position="319"/>
    </location>
</feature>
<feature type="region of interest" description="Disordered" evidence="2">
    <location>
        <begin position="57"/>
        <end position="86"/>
    </location>
</feature>
<feature type="transmembrane region" description="Helical" evidence="3">
    <location>
        <begin position="889"/>
        <end position="905"/>
    </location>
</feature>
<feature type="transmembrane region" description="Helical" evidence="3">
    <location>
        <begin position="146"/>
        <end position="167"/>
    </location>
</feature>
<feature type="transmembrane region" description="Helical" evidence="3">
    <location>
        <begin position="275"/>
        <end position="294"/>
    </location>
</feature>
<name>A0ABX1BYU6_9ACTN</name>
<dbReference type="Proteomes" id="UP000695264">
    <property type="component" value="Unassembled WGS sequence"/>
</dbReference>
<organism evidence="4 5">
    <name type="scientific">Streptomyces zingiberis</name>
    <dbReference type="NCBI Taxonomy" id="2053010"/>
    <lineage>
        <taxon>Bacteria</taxon>
        <taxon>Bacillati</taxon>
        <taxon>Actinomycetota</taxon>
        <taxon>Actinomycetes</taxon>
        <taxon>Kitasatosporales</taxon>
        <taxon>Streptomycetaceae</taxon>
        <taxon>Streptomyces</taxon>
    </lineage>
</organism>
<feature type="transmembrane region" description="Helical" evidence="3">
    <location>
        <begin position="912"/>
        <end position="929"/>
    </location>
</feature>
<feature type="coiled-coil region" evidence="1">
    <location>
        <begin position="23"/>
        <end position="50"/>
    </location>
</feature>
<feature type="transmembrane region" description="Helical" evidence="3">
    <location>
        <begin position="816"/>
        <end position="834"/>
    </location>
</feature>
<evidence type="ECO:0000256" key="1">
    <source>
        <dbReference type="SAM" id="Coils"/>
    </source>
</evidence>
<feature type="transmembrane region" description="Helical" evidence="3">
    <location>
        <begin position="570"/>
        <end position="592"/>
    </location>
</feature>
<feature type="transmembrane region" description="Helical" evidence="3">
    <location>
        <begin position="840"/>
        <end position="857"/>
    </location>
</feature>
<keyword evidence="1" id="KW-0175">Coiled coil</keyword>
<feature type="transmembrane region" description="Helical" evidence="3">
    <location>
        <begin position="93"/>
        <end position="114"/>
    </location>
</feature>
<evidence type="ECO:0000313" key="4">
    <source>
        <dbReference type="EMBL" id="NJQ01488.1"/>
    </source>
</evidence>
<feature type="transmembrane region" description="Helical" evidence="3">
    <location>
        <begin position="1041"/>
        <end position="1061"/>
    </location>
</feature>
<feature type="transmembrane region" description="Helical" evidence="3">
    <location>
        <begin position="990"/>
        <end position="1007"/>
    </location>
</feature>